<keyword evidence="3" id="KW-1185">Reference proteome</keyword>
<feature type="transmembrane region" description="Helical" evidence="1">
    <location>
        <begin position="12"/>
        <end position="31"/>
    </location>
</feature>
<dbReference type="AlphaFoldDB" id="A0A812X6W6"/>
<keyword evidence="1" id="KW-1133">Transmembrane helix</keyword>
<comment type="caution">
    <text evidence="2">The sequence shown here is derived from an EMBL/GenBank/DDBJ whole genome shotgun (WGS) entry which is preliminary data.</text>
</comment>
<evidence type="ECO:0000313" key="3">
    <source>
        <dbReference type="Proteomes" id="UP000649617"/>
    </source>
</evidence>
<feature type="transmembrane region" description="Helical" evidence="1">
    <location>
        <begin position="138"/>
        <end position="158"/>
    </location>
</feature>
<feature type="transmembrane region" description="Helical" evidence="1">
    <location>
        <begin position="188"/>
        <end position="209"/>
    </location>
</feature>
<sequence>MIWREFRVHNAIFALRHLVGSALGIWAPQWWLQNPGVTSLTAKVGLVLAACYAADVTTEKIGSKDDRTTNAMPYPKTTPQTVEQVAKRFYAKSQFAASAIAAFGTPSSSFCSVLAIEIASFLMTLVRKGIIEARTYHIIYAAALFIMFPVLVATLHSGDADAERATLRCLCACAFAVDLRLKYGLSKYTTWLVAIPGGFIAVEILSNFVNMKLLCAWPGMIWSAFDTIRGCLAADEMRFSSYTCSCFGAICCHLM</sequence>
<protein>
    <submittedName>
        <fullName evidence="2">Uncharacterized protein</fullName>
    </submittedName>
</protein>
<proteinExistence type="predicted"/>
<name>A0A812X6W6_SYMPI</name>
<keyword evidence="1" id="KW-0472">Membrane</keyword>
<dbReference type="OrthoDB" id="427333at2759"/>
<dbReference type="EMBL" id="CAJNIZ010045371">
    <property type="protein sequence ID" value="CAE7718305.1"/>
    <property type="molecule type" value="Genomic_DNA"/>
</dbReference>
<gene>
    <name evidence="2" type="ORF">SPIL2461_LOCUS20429</name>
</gene>
<dbReference type="Proteomes" id="UP000649617">
    <property type="component" value="Unassembled WGS sequence"/>
</dbReference>
<accession>A0A812X6W6</accession>
<evidence type="ECO:0000313" key="2">
    <source>
        <dbReference type="EMBL" id="CAE7718305.1"/>
    </source>
</evidence>
<organism evidence="2 3">
    <name type="scientific">Symbiodinium pilosum</name>
    <name type="common">Dinoflagellate</name>
    <dbReference type="NCBI Taxonomy" id="2952"/>
    <lineage>
        <taxon>Eukaryota</taxon>
        <taxon>Sar</taxon>
        <taxon>Alveolata</taxon>
        <taxon>Dinophyceae</taxon>
        <taxon>Suessiales</taxon>
        <taxon>Symbiodiniaceae</taxon>
        <taxon>Symbiodinium</taxon>
    </lineage>
</organism>
<keyword evidence="1" id="KW-0812">Transmembrane</keyword>
<evidence type="ECO:0000256" key="1">
    <source>
        <dbReference type="SAM" id="Phobius"/>
    </source>
</evidence>
<reference evidence="2" key="1">
    <citation type="submission" date="2021-02" db="EMBL/GenBank/DDBJ databases">
        <authorList>
            <person name="Dougan E. K."/>
            <person name="Rhodes N."/>
            <person name="Thang M."/>
            <person name="Chan C."/>
        </authorList>
    </citation>
    <scope>NUCLEOTIDE SEQUENCE</scope>
</reference>